<dbReference type="Proteomes" id="UP000187209">
    <property type="component" value="Unassembled WGS sequence"/>
</dbReference>
<keyword evidence="3" id="KW-0472">Membrane</keyword>
<dbReference type="Pfam" id="PF24981">
    <property type="entry name" value="Beta-prop_ATRN-LZTR1"/>
    <property type="match status" value="1"/>
</dbReference>
<organism evidence="6 7">
    <name type="scientific">Stentor coeruleus</name>
    <dbReference type="NCBI Taxonomy" id="5963"/>
    <lineage>
        <taxon>Eukaryota</taxon>
        <taxon>Sar</taxon>
        <taxon>Alveolata</taxon>
        <taxon>Ciliophora</taxon>
        <taxon>Postciliodesmatophora</taxon>
        <taxon>Heterotrichea</taxon>
        <taxon>Heterotrichida</taxon>
        <taxon>Stentoridae</taxon>
        <taxon>Stentor</taxon>
    </lineage>
</organism>
<dbReference type="OrthoDB" id="7676067at2759"/>
<feature type="domain" description="Attractin/MKLN-like beta-propeller" evidence="5">
    <location>
        <begin position="44"/>
        <end position="285"/>
    </location>
</feature>
<feature type="transmembrane region" description="Helical" evidence="3">
    <location>
        <begin position="1062"/>
        <end position="1082"/>
    </location>
</feature>
<keyword evidence="1" id="KW-0880">Kelch repeat</keyword>
<dbReference type="SUPFAM" id="SSF117281">
    <property type="entry name" value="Kelch motif"/>
    <property type="match status" value="1"/>
</dbReference>
<dbReference type="PANTHER" id="PTHR46093">
    <property type="entry name" value="ACYL-COA-BINDING DOMAIN-CONTAINING PROTEIN 5"/>
    <property type="match status" value="1"/>
</dbReference>
<dbReference type="Gene3D" id="2.120.10.80">
    <property type="entry name" value="Kelch-type beta propeller"/>
    <property type="match status" value="2"/>
</dbReference>
<comment type="caution">
    <text evidence="6">The sequence shown here is derived from an EMBL/GenBank/DDBJ whole genome shotgun (WGS) entry which is preliminary data.</text>
</comment>
<feature type="domain" description="Tyrosine-protein kinase ephrin type A/B receptor-like" evidence="4">
    <location>
        <begin position="668"/>
        <end position="707"/>
    </location>
</feature>
<dbReference type="SUPFAM" id="SSF50965">
    <property type="entry name" value="Galactose oxidase, central domain"/>
    <property type="match status" value="1"/>
</dbReference>
<name>A0A1R2D117_9CILI</name>
<dbReference type="SMART" id="SM01411">
    <property type="entry name" value="Ephrin_rec_like"/>
    <property type="match status" value="2"/>
</dbReference>
<dbReference type="AlphaFoldDB" id="A0A1R2D117"/>
<dbReference type="CDD" id="cd00185">
    <property type="entry name" value="TNFRSF"/>
    <property type="match status" value="1"/>
</dbReference>
<protein>
    <submittedName>
        <fullName evidence="6">Uncharacterized protein</fullName>
    </submittedName>
</protein>
<dbReference type="EMBL" id="MPUH01000019">
    <property type="protein sequence ID" value="OMJ94936.1"/>
    <property type="molecule type" value="Genomic_DNA"/>
</dbReference>
<evidence type="ECO:0000313" key="7">
    <source>
        <dbReference type="Proteomes" id="UP000187209"/>
    </source>
</evidence>
<keyword evidence="7" id="KW-1185">Reference proteome</keyword>
<evidence type="ECO:0000256" key="3">
    <source>
        <dbReference type="SAM" id="Phobius"/>
    </source>
</evidence>
<evidence type="ECO:0000259" key="4">
    <source>
        <dbReference type="Pfam" id="PF07699"/>
    </source>
</evidence>
<feature type="transmembrane region" description="Helical" evidence="3">
    <location>
        <begin position="769"/>
        <end position="787"/>
    </location>
</feature>
<sequence>MLIFLFYLAQSLNITTIPSFLTPPTPRRLLSGVYCAKINHALLFGGGSQSGKPYSDEIWRFGLSDHMWEQTSLTTPSMPEARIAAAMAVSGDMIYIYGGACDHGPSADFWSFNIPRSIWIEIDILGDNPGPLAYSAYANYEWNNVDYMAMFGGYNDSLATNNFYILNLITLEWKQYINDFMPKSRIGAAMEFNKEDNCLYLWGISKGNDRNESFAVYVFNLKTEKWSILETDYEENDFVQPRNFHGLAIYNNFMYVLYGSDPQSKTQPDNVLELDIKNGKWGIFTTAKKIKISMFATIPDKEKYYIICGGNLEGEYNSVYEINFEKKFFNVLFDNTFVFDRRHSYTLFRVGTNLILFGGANHLKVYNELLIFDLIEEKWSEVVATGTSPSPRYNHCSVIFQGLYLIVFGGKDFTTEFNDFFLYNLRTNKWSQFYPKPEPEPRYGCCMMAHEKFIVVQGGKTPSSVTSEIFTVDMHNLDVTYVRTFDFPSSNLELYNHRCWSHHTPDDSSLLIYIATGEYSSGKTSSSIFIINCNVDGKATTSTARELVNFNESYSWSAAGVVSTENWCIIIGGKKWSLYTSDKFFAVKINNSDNAATPDIYEFEYENEIYLYSIDIEHYSNYIYIGFSGAGYSDMVKEHYILSQFFKIYPNTTKEYEIIECSSGTYGDDCMPCPYGTYKENTGNGSCTDCPEGTYNPRLASASLESCFPCPFNYFNFETGKERCLECERGYFCPVGSINEAILNETIVNYDYQPQDYASNLTDPFDGRVYYFVYFTGTLLFLLYFFFPNFRSKLSKIDYFTEKHSTQMGKPVVKFRTSLGGLFTIVFCIFQLIFIAQQFTEYKNNNILETKALVPAITRNEVFAADSFIIDTDFLYYPGICISEKLINDSEANNDYVECSDYFYISFNDIDGKVTCHKPKNSKNCRVRFEKSGLILNGDSSITYNFCEFQALASGIRVTTKSSSSIPGEFSRKSFIIEYKNGTVFRGTQKSEFFFEVTRSVFESDSSDWPTSTTGYHIGEKNLPDYGESKSGEDINFEQCVGVTINLGMSGAVLVTKRIFKLTFMLTISSAIASAFGILEIFGMAMIMTERVDEYVSGKYKSQKNLNSIIGTRLIINTSFEYHKTDNDEKLTYMDSPTRSGNFKARKDHSIIFPAYPTYIDTTQVIELDS</sequence>
<proteinExistence type="predicted"/>
<keyword evidence="3" id="KW-0812">Transmembrane</keyword>
<accession>A0A1R2D117</accession>
<dbReference type="InterPro" id="IPR011641">
    <property type="entry name" value="Tyr-kin_ephrin_A/B_rcpt-like"/>
</dbReference>
<evidence type="ECO:0000256" key="2">
    <source>
        <dbReference type="ARBA" id="ARBA00022737"/>
    </source>
</evidence>
<keyword evidence="2" id="KW-0677">Repeat</keyword>
<evidence type="ECO:0000256" key="1">
    <source>
        <dbReference type="ARBA" id="ARBA00022441"/>
    </source>
</evidence>
<dbReference type="PANTHER" id="PTHR46093:SF18">
    <property type="entry name" value="FIBRONECTIN TYPE-III DOMAIN-CONTAINING PROTEIN"/>
    <property type="match status" value="1"/>
</dbReference>
<evidence type="ECO:0000313" key="6">
    <source>
        <dbReference type="EMBL" id="OMJ94936.1"/>
    </source>
</evidence>
<keyword evidence="3" id="KW-1133">Transmembrane helix</keyword>
<evidence type="ECO:0000259" key="5">
    <source>
        <dbReference type="Pfam" id="PF24981"/>
    </source>
</evidence>
<reference evidence="6 7" key="1">
    <citation type="submission" date="2016-11" db="EMBL/GenBank/DDBJ databases">
        <title>The macronuclear genome of Stentor coeruleus: a giant cell with tiny introns.</title>
        <authorList>
            <person name="Slabodnick M."/>
            <person name="Ruby J.G."/>
            <person name="Reiff S.B."/>
            <person name="Swart E.C."/>
            <person name="Gosai S."/>
            <person name="Prabakaran S."/>
            <person name="Witkowska E."/>
            <person name="Larue G.E."/>
            <person name="Fisher S."/>
            <person name="Freeman R.M."/>
            <person name="Gunawardena J."/>
            <person name="Chu W."/>
            <person name="Stover N.A."/>
            <person name="Gregory B.D."/>
            <person name="Nowacki M."/>
            <person name="Derisi J."/>
            <person name="Roy S.W."/>
            <person name="Marshall W.F."/>
            <person name="Sood P."/>
        </authorList>
    </citation>
    <scope>NUCLEOTIDE SEQUENCE [LARGE SCALE GENOMIC DNA]</scope>
    <source>
        <strain evidence="6">WM001</strain>
    </source>
</reference>
<dbReference type="SUPFAM" id="SSF57184">
    <property type="entry name" value="Growth factor receptor domain"/>
    <property type="match status" value="1"/>
</dbReference>
<gene>
    <name evidence="6" type="ORF">SteCoe_1796</name>
</gene>
<dbReference type="InterPro" id="IPR009030">
    <property type="entry name" value="Growth_fac_rcpt_cys_sf"/>
</dbReference>
<dbReference type="InterPro" id="IPR056737">
    <property type="entry name" value="Beta-prop_ATRN-MKLN-like"/>
</dbReference>
<dbReference type="Pfam" id="PF07699">
    <property type="entry name" value="Ephrin_rec_like"/>
    <property type="match status" value="1"/>
</dbReference>
<dbReference type="Gene3D" id="2.10.50.10">
    <property type="entry name" value="Tumor Necrosis Factor Receptor, subunit A, domain 2"/>
    <property type="match status" value="1"/>
</dbReference>
<dbReference type="InterPro" id="IPR011043">
    <property type="entry name" value="Gal_Oxase/kelch_b-propeller"/>
</dbReference>
<feature type="transmembrane region" description="Helical" evidence="3">
    <location>
        <begin position="817"/>
        <end position="836"/>
    </location>
</feature>
<dbReference type="Pfam" id="PF24681">
    <property type="entry name" value="Kelch_KLHDC2_KLHL20_DRC7"/>
    <property type="match status" value="1"/>
</dbReference>
<dbReference type="InterPro" id="IPR015915">
    <property type="entry name" value="Kelch-typ_b-propeller"/>
</dbReference>